<dbReference type="Proteomes" id="UP000626982">
    <property type="component" value="Unassembled WGS sequence"/>
</dbReference>
<proteinExistence type="predicted"/>
<evidence type="ECO:0000313" key="2">
    <source>
        <dbReference type="EMBL" id="GGN83424.1"/>
    </source>
</evidence>
<evidence type="ECO:0000256" key="1">
    <source>
        <dbReference type="SAM" id="MobiDB-lite"/>
    </source>
</evidence>
<accession>A0ABQ2KJY9</accession>
<keyword evidence="3" id="KW-1185">Reference proteome</keyword>
<evidence type="ECO:0000313" key="3">
    <source>
        <dbReference type="Proteomes" id="UP000626982"/>
    </source>
</evidence>
<comment type="caution">
    <text evidence="2">The sequence shown here is derived from an EMBL/GenBank/DDBJ whole genome shotgun (WGS) entry which is preliminary data.</text>
</comment>
<organism evidence="2 3">
    <name type="scientific">Agrococcus terreus</name>
    <dbReference type="NCBI Taxonomy" id="574649"/>
    <lineage>
        <taxon>Bacteria</taxon>
        <taxon>Bacillati</taxon>
        <taxon>Actinomycetota</taxon>
        <taxon>Actinomycetes</taxon>
        <taxon>Micrococcales</taxon>
        <taxon>Microbacteriaceae</taxon>
        <taxon>Agrococcus</taxon>
    </lineage>
</organism>
<reference evidence="3" key="1">
    <citation type="journal article" date="2019" name="Int. J. Syst. Evol. Microbiol.">
        <title>The Global Catalogue of Microorganisms (GCM) 10K type strain sequencing project: providing services to taxonomists for standard genome sequencing and annotation.</title>
        <authorList>
            <consortium name="The Broad Institute Genomics Platform"/>
            <consortium name="The Broad Institute Genome Sequencing Center for Infectious Disease"/>
            <person name="Wu L."/>
            <person name="Ma J."/>
        </authorList>
    </citation>
    <scope>NUCLEOTIDE SEQUENCE [LARGE SCALE GENOMIC DNA]</scope>
    <source>
        <strain evidence="3">CGMCC 1.6960</strain>
    </source>
</reference>
<gene>
    <name evidence="2" type="ORF">GCM10010968_14190</name>
</gene>
<dbReference type="EMBL" id="BMLM01000001">
    <property type="protein sequence ID" value="GGN83424.1"/>
    <property type="molecule type" value="Genomic_DNA"/>
</dbReference>
<name>A0ABQ2KJY9_9MICO</name>
<feature type="region of interest" description="Disordered" evidence="1">
    <location>
        <begin position="27"/>
        <end position="54"/>
    </location>
</feature>
<feature type="compositionally biased region" description="Basic and acidic residues" evidence="1">
    <location>
        <begin position="27"/>
        <end position="37"/>
    </location>
</feature>
<sequence>MTTKPPTMRTIETSQTRRGMRELRRFGVRGTEVDATSRGRPHAARQRGRVGDAA</sequence>
<feature type="compositionally biased region" description="Basic residues" evidence="1">
    <location>
        <begin position="39"/>
        <end position="48"/>
    </location>
</feature>
<protein>
    <submittedName>
        <fullName evidence="2">Uncharacterized protein</fullName>
    </submittedName>
</protein>